<evidence type="ECO:0000313" key="2">
    <source>
        <dbReference type="EMBL" id="CAG2221573.1"/>
    </source>
</evidence>
<feature type="compositionally biased region" description="Basic residues" evidence="1">
    <location>
        <begin position="246"/>
        <end position="258"/>
    </location>
</feature>
<organism evidence="2 3">
    <name type="scientific">Mytilus edulis</name>
    <name type="common">Blue mussel</name>
    <dbReference type="NCBI Taxonomy" id="6550"/>
    <lineage>
        <taxon>Eukaryota</taxon>
        <taxon>Metazoa</taxon>
        <taxon>Spiralia</taxon>
        <taxon>Lophotrochozoa</taxon>
        <taxon>Mollusca</taxon>
        <taxon>Bivalvia</taxon>
        <taxon>Autobranchia</taxon>
        <taxon>Pteriomorphia</taxon>
        <taxon>Mytilida</taxon>
        <taxon>Mytiloidea</taxon>
        <taxon>Mytilidae</taxon>
        <taxon>Mytilinae</taxon>
        <taxon>Mytilus</taxon>
    </lineage>
</organism>
<dbReference type="OrthoDB" id="6193235at2759"/>
<sequence>MDFNRDIFMKLTVSKRWKGNLPDENLSVSLKCTASLSDLTEETLCENFRITIKASAVTEFPCTFPSPWINQTFSVMIMGFPAGNWQFNADCQTSTFTTSQSSETWLCHQITERFLVVRVQGSEDFACFPIFYNLQGAPFMFTFGSNENTQFVNQTGEFTDVCEICKKPVATATAKASSTLSQSCDIPSMCTSPGTPCSANDVIPKGSGCPIPTPTTIEPTTTTPEPTTTTPVPTTTPEPKTTTHGYRSHCRKRNHRHP</sequence>
<comment type="caution">
    <text evidence="2">The sequence shown here is derived from an EMBL/GenBank/DDBJ whole genome shotgun (WGS) entry which is preliminary data.</text>
</comment>
<dbReference type="EMBL" id="CAJPWZ010001684">
    <property type="protein sequence ID" value="CAG2221573.1"/>
    <property type="molecule type" value="Genomic_DNA"/>
</dbReference>
<reference evidence="2" key="1">
    <citation type="submission" date="2021-03" db="EMBL/GenBank/DDBJ databases">
        <authorList>
            <person name="Bekaert M."/>
        </authorList>
    </citation>
    <scope>NUCLEOTIDE SEQUENCE</scope>
</reference>
<proteinExistence type="predicted"/>
<keyword evidence="3" id="KW-1185">Reference proteome</keyword>
<gene>
    <name evidence="2" type="ORF">MEDL_34970</name>
</gene>
<dbReference type="Proteomes" id="UP000683360">
    <property type="component" value="Unassembled WGS sequence"/>
</dbReference>
<feature type="region of interest" description="Disordered" evidence="1">
    <location>
        <begin position="208"/>
        <end position="258"/>
    </location>
</feature>
<protein>
    <submittedName>
        <fullName evidence="2">Uncharacterized protein</fullName>
    </submittedName>
</protein>
<evidence type="ECO:0000256" key="1">
    <source>
        <dbReference type="SAM" id="MobiDB-lite"/>
    </source>
</evidence>
<accession>A0A8S3SST8</accession>
<dbReference type="AlphaFoldDB" id="A0A8S3SST8"/>
<feature type="compositionally biased region" description="Low complexity" evidence="1">
    <location>
        <begin position="214"/>
        <end position="243"/>
    </location>
</feature>
<evidence type="ECO:0000313" key="3">
    <source>
        <dbReference type="Proteomes" id="UP000683360"/>
    </source>
</evidence>
<name>A0A8S3SST8_MYTED</name>